<dbReference type="InterPro" id="IPR033121">
    <property type="entry name" value="PEPTIDASE_A1"/>
</dbReference>
<feature type="active site" evidence="2">
    <location>
        <position position="97"/>
    </location>
</feature>
<evidence type="ECO:0000259" key="4">
    <source>
        <dbReference type="PROSITE" id="PS51767"/>
    </source>
</evidence>
<name>A0A446BLV5_9PEZI</name>
<proteinExistence type="inferred from homology"/>
<feature type="chain" id="PRO_5019175021" evidence="3">
    <location>
        <begin position="18"/>
        <end position="448"/>
    </location>
</feature>
<dbReference type="EMBL" id="OUUZ01000010">
    <property type="protein sequence ID" value="SPQ23487.1"/>
    <property type="molecule type" value="Genomic_DNA"/>
</dbReference>
<dbReference type="SUPFAM" id="SSF50630">
    <property type="entry name" value="Acid proteases"/>
    <property type="match status" value="1"/>
</dbReference>
<dbReference type="PANTHER" id="PTHR47966">
    <property type="entry name" value="BETA-SITE APP-CLEAVING ENZYME, ISOFORM A-RELATED"/>
    <property type="match status" value="1"/>
</dbReference>
<dbReference type="Pfam" id="PF00026">
    <property type="entry name" value="Asp"/>
    <property type="match status" value="2"/>
</dbReference>
<accession>A0A446BLV5</accession>
<dbReference type="InterPro" id="IPR021109">
    <property type="entry name" value="Peptidase_aspartic_dom_sf"/>
</dbReference>
<evidence type="ECO:0000256" key="3">
    <source>
        <dbReference type="SAM" id="SignalP"/>
    </source>
</evidence>
<evidence type="ECO:0000313" key="5">
    <source>
        <dbReference type="EMBL" id="SPQ23487.1"/>
    </source>
</evidence>
<evidence type="ECO:0000313" key="6">
    <source>
        <dbReference type="Proteomes" id="UP000289323"/>
    </source>
</evidence>
<dbReference type="AlphaFoldDB" id="A0A446BLV5"/>
<dbReference type="GO" id="GO:0000324">
    <property type="term" value="C:fungal-type vacuole"/>
    <property type="evidence" value="ECO:0007669"/>
    <property type="project" value="TreeGrafter"/>
</dbReference>
<dbReference type="GO" id="GO:0004190">
    <property type="term" value="F:aspartic-type endopeptidase activity"/>
    <property type="evidence" value="ECO:0007669"/>
    <property type="project" value="InterPro"/>
</dbReference>
<feature type="domain" description="Peptidase A1" evidence="4">
    <location>
        <begin position="81"/>
        <end position="443"/>
    </location>
</feature>
<dbReference type="Gene3D" id="2.40.70.10">
    <property type="entry name" value="Acid Proteases"/>
    <property type="match status" value="2"/>
</dbReference>
<dbReference type="PROSITE" id="PS51767">
    <property type="entry name" value="PEPTIDASE_A1"/>
    <property type="match status" value="1"/>
</dbReference>
<feature type="active site" evidence="2">
    <location>
        <position position="334"/>
    </location>
</feature>
<dbReference type="PANTHER" id="PTHR47966:SF47">
    <property type="entry name" value="ENDOPEPTIDASE, PUTATIVE (AFU_ORTHOLOGUE AFUA_3G01220)-RELATED"/>
    <property type="match status" value="1"/>
</dbReference>
<dbReference type="InterPro" id="IPR034164">
    <property type="entry name" value="Pepsin-like_dom"/>
</dbReference>
<dbReference type="CDD" id="cd05471">
    <property type="entry name" value="pepsin_like"/>
    <property type="match status" value="1"/>
</dbReference>
<dbReference type="GO" id="GO:0006508">
    <property type="term" value="P:proteolysis"/>
    <property type="evidence" value="ECO:0007669"/>
    <property type="project" value="InterPro"/>
</dbReference>
<feature type="signal peptide" evidence="3">
    <location>
        <begin position="1"/>
        <end position="17"/>
    </location>
</feature>
<dbReference type="Proteomes" id="UP000289323">
    <property type="component" value="Unassembled WGS sequence"/>
</dbReference>
<evidence type="ECO:0000256" key="2">
    <source>
        <dbReference type="PIRSR" id="PIRSR601461-1"/>
    </source>
</evidence>
<reference evidence="5 6" key="1">
    <citation type="submission" date="2018-04" db="EMBL/GenBank/DDBJ databases">
        <authorList>
            <person name="Huttner S."/>
            <person name="Dainat J."/>
        </authorList>
    </citation>
    <scope>NUCLEOTIDE SEQUENCE [LARGE SCALE GENOMIC DNA]</scope>
</reference>
<gene>
    <name evidence="5" type="ORF">TT172_LOCUS5906</name>
</gene>
<organism evidence="5 6">
    <name type="scientific">Thermothielavioides terrestris</name>
    <dbReference type="NCBI Taxonomy" id="2587410"/>
    <lineage>
        <taxon>Eukaryota</taxon>
        <taxon>Fungi</taxon>
        <taxon>Dikarya</taxon>
        <taxon>Ascomycota</taxon>
        <taxon>Pezizomycotina</taxon>
        <taxon>Sordariomycetes</taxon>
        <taxon>Sordariomycetidae</taxon>
        <taxon>Sordariales</taxon>
        <taxon>Chaetomiaceae</taxon>
        <taxon>Thermothielavioides</taxon>
    </lineage>
</organism>
<comment type="similarity">
    <text evidence="1">Belongs to the peptidase A1 family.</text>
</comment>
<evidence type="ECO:0000256" key="1">
    <source>
        <dbReference type="ARBA" id="ARBA00007447"/>
    </source>
</evidence>
<sequence>MKVCLLSCLSWLAPVSAPGLQWGWGMKHVAAAPAVTGFRDAVTTHAIRMRKQELAPSTTHPALHGRANFPVQLRNVYDVYYIVDLEIGDQTIPVSVDTGSSDTWMIHEPYECVSYWWDPSVGPPNCGFGQGFKGNLSGGILSGVPPFSRSYVDGTFAEGYYGLTDVTIGGVTAHNQRVALVNYTFWHGDGQTSGLLGLAYPYLTSLDGADQNQPPYDPVFTTMWKSGVIEPIFSLGISRTNDKWSGNSSSPSKGETEESYLALGGLPPLDVDEETWTRTPIESMRAVPEWGLDTDEKGMYIIKPDGFVIEKQGNDSAAGPLVIRNTTRIPVVVDVGATLTYLPTALVTQLYDAFDPPAQYMSNGGLYFALCNATVPQFGVQIGNSTFYMAPDDLLRQTARDPTGEWCRVGVTDTDSPPHVLGVSFLTNVVAVFDVGKSEMRFAARKKY</sequence>
<dbReference type="InterPro" id="IPR001461">
    <property type="entry name" value="Aspartic_peptidase_A1"/>
</dbReference>
<protein>
    <submittedName>
        <fullName evidence="5">49fc7e44-a02a-445a-8702-9a3bd04ffff9</fullName>
    </submittedName>
</protein>
<keyword evidence="3" id="KW-0732">Signal</keyword>
<dbReference type="PRINTS" id="PR00792">
    <property type="entry name" value="PEPSIN"/>
</dbReference>